<dbReference type="Pfam" id="PF08282">
    <property type="entry name" value="Hydrolase_3"/>
    <property type="match status" value="1"/>
</dbReference>
<dbReference type="InterPro" id="IPR000150">
    <property type="entry name" value="Cof"/>
</dbReference>
<dbReference type="PANTHER" id="PTHR10000:SF25">
    <property type="entry name" value="PHOSPHATASE YKRA-RELATED"/>
    <property type="match status" value="1"/>
</dbReference>
<reference evidence="1 3" key="1">
    <citation type="submission" date="2011-05" db="EMBL/GenBank/DDBJ databases">
        <authorList>
            <person name="Muzny D."/>
            <person name="Qin X."/>
            <person name="Deng J."/>
            <person name="Jiang H."/>
            <person name="Liu Y."/>
            <person name="Qu J."/>
            <person name="Song X.-Z."/>
            <person name="Zhang L."/>
            <person name="Thornton R."/>
            <person name="Coyle M."/>
            <person name="Francisco L."/>
            <person name="Jackson L."/>
            <person name="Javaid M."/>
            <person name="Korchina V."/>
            <person name="Kovar C."/>
            <person name="Mata R."/>
            <person name="Mathew T."/>
            <person name="Ngo R."/>
            <person name="Nguyen L."/>
            <person name="Nguyen N."/>
            <person name="Okwuonu G."/>
            <person name="Ongeri F."/>
            <person name="Pham C."/>
            <person name="Simmons D."/>
            <person name="Wilczek-Boney K."/>
            <person name="Hale W."/>
            <person name="Jakkamsetti A."/>
            <person name="Pham P."/>
            <person name="Ruth R."/>
            <person name="San Lucas F."/>
            <person name="Warren J."/>
            <person name="Zhang J."/>
            <person name="Zhao Z."/>
            <person name="Zhou C."/>
            <person name="Zhu D."/>
            <person name="Lee S."/>
            <person name="Bess C."/>
            <person name="Blankenburg K."/>
            <person name="Forbes L."/>
            <person name="Fu Q."/>
            <person name="Gubbala S."/>
            <person name="Hirani K."/>
            <person name="Jayaseelan J.C."/>
            <person name="Lara F."/>
            <person name="Munidasa M."/>
            <person name="Palculict T."/>
            <person name="Patil S."/>
            <person name="Pu L.-L."/>
            <person name="Saada N."/>
            <person name="Tang L."/>
            <person name="Weissenberger G."/>
            <person name="Zhu Y."/>
            <person name="Hemphill L."/>
            <person name="Shang Y."/>
            <person name="Youmans B."/>
            <person name="Ayvaz T."/>
            <person name="Ross M."/>
            <person name="Santibanez J."/>
            <person name="Aqrawi P."/>
            <person name="Gross S."/>
            <person name="Joshi V."/>
            <person name="Fowler G."/>
            <person name="Nazareth L."/>
            <person name="Reid J."/>
            <person name="Worley K."/>
            <person name="Petrosino J."/>
            <person name="Highlander S."/>
            <person name="Gibbs R."/>
        </authorList>
    </citation>
    <scope>NUCLEOTIDE SEQUENCE [LARGE SCALE GENOMIC DNA]</scope>
    <source>
        <strain evidence="1 3">ATCC 33926</strain>
    </source>
</reference>
<dbReference type="InterPro" id="IPR023214">
    <property type="entry name" value="HAD_sf"/>
</dbReference>
<gene>
    <name evidence="1" type="ORF">HMPREF9418_1000</name>
    <name evidence="2" type="ORF">MON40_09835</name>
</gene>
<dbReference type="PANTHER" id="PTHR10000">
    <property type="entry name" value="PHOSPHOSERINE PHOSPHATASE"/>
    <property type="match status" value="1"/>
</dbReference>
<evidence type="ECO:0000313" key="4">
    <source>
        <dbReference type="Proteomes" id="UP000829455"/>
    </source>
</evidence>
<dbReference type="NCBIfam" id="TIGR01484">
    <property type="entry name" value="HAD-SF-IIB"/>
    <property type="match status" value="1"/>
</dbReference>
<dbReference type="GO" id="GO:0005829">
    <property type="term" value="C:cytosol"/>
    <property type="evidence" value="ECO:0007669"/>
    <property type="project" value="TreeGrafter"/>
</dbReference>
<organism evidence="1 3">
    <name type="scientific">Neisseria macacae ATCC 33926</name>
    <dbReference type="NCBI Taxonomy" id="997348"/>
    <lineage>
        <taxon>Bacteria</taxon>
        <taxon>Pseudomonadati</taxon>
        <taxon>Pseudomonadota</taxon>
        <taxon>Betaproteobacteria</taxon>
        <taxon>Neisseriales</taxon>
        <taxon>Neisseriaceae</taxon>
        <taxon>Neisseria</taxon>
    </lineage>
</organism>
<dbReference type="EMBL" id="CP094241">
    <property type="protein sequence ID" value="UNV84307.1"/>
    <property type="molecule type" value="Genomic_DNA"/>
</dbReference>
<keyword evidence="1" id="KW-0378">Hydrolase</keyword>
<accession>A0AA36UKZ8</accession>
<dbReference type="Gene3D" id="3.30.1240.10">
    <property type="match status" value="1"/>
</dbReference>
<dbReference type="InterPro" id="IPR036412">
    <property type="entry name" value="HAD-like_sf"/>
</dbReference>
<dbReference type="GO" id="GO:0000287">
    <property type="term" value="F:magnesium ion binding"/>
    <property type="evidence" value="ECO:0007669"/>
    <property type="project" value="TreeGrafter"/>
</dbReference>
<dbReference type="Proteomes" id="UP000004982">
    <property type="component" value="Unassembled WGS sequence"/>
</dbReference>
<dbReference type="RefSeq" id="WP_003777428.1">
    <property type="nucleotide sequence ID" value="NZ_CP094241.1"/>
</dbReference>
<keyword evidence="4" id="KW-1185">Reference proteome</keyword>
<dbReference type="PROSITE" id="PS01229">
    <property type="entry name" value="COF_2"/>
    <property type="match status" value="1"/>
</dbReference>
<dbReference type="NCBIfam" id="TIGR00099">
    <property type="entry name" value="Cof-subfamily"/>
    <property type="match status" value="1"/>
</dbReference>
<dbReference type="SFLD" id="SFLDS00003">
    <property type="entry name" value="Haloacid_Dehalogenase"/>
    <property type="match status" value="1"/>
</dbReference>
<name>A0AA36UKZ8_9NEIS</name>
<evidence type="ECO:0000313" key="2">
    <source>
        <dbReference type="EMBL" id="UNV84307.1"/>
    </source>
</evidence>
<dbReference type="InterPro" id="IPR006379">
    <property type="entry name" value="HAD-SF_hydro_IIB"/>
</dbReference>
<dbReference type="EMBL" id="AFQE01000046">
    <property type="protein sequence ID" value="EGQ77461.1"/>
    <property type="molecule type" value="Genomic_DNA"/>
</dbReference>
<evidence type="ECO:0000313" key="1">
    <source>
        <dbReference type="EMBL" id="EGQ77461.1"/>
    </source>
</evidence>
<protein>
    <submittedName>
        <fullName evidence="2">Cof-type HAD-IIB family hydrolase</fullName>
    </submittedName>
    <submittedName>
        <fullName evidence="1">IIB family HAD hydrolase</fullName>
    </submittedName>
</protein>
<dbReference type="Gene3D" id="3.40.50.1000">
    <property type="entry name" value="HAD superfamily/HAD-like"/>
    <property type="match status" value="1"/>
</dbReference>
<dbReference type="AlphaFoldDB" id="A0AA36UKZ8"/>
<dbReference type="SFLD" id="SFLDG01140">
    <property type="entry name" value="C2.B:_Phosphomannomutase_and_P"/>
    <property type="match status" value="1"/>
</dbReference>
<reference evidence="2 4" key="2">
    <citation type="submission" date="2022-03" db="EMBL/GenBank/DDBJ databases">
        <title>Genome sequencing of Neisseria macacae.</title>
        <authorList>
            <person name="Baek M.-G."/>
        </authorList>
    </citation>
    <scope>NUCLEOTIDE SEQUENCE [LARGE SCALE GENOMIC DNA]</scope>
    <source>
        <strain evidence="2 4">ATCC 33926</strain>
    </source>
</reference>
<dbReference type="SUPFAM" id="SSF56784">
    <property type="entry name" value="HAD-like"/>
    <property type="match status" value="1"/>
</dbReference>
<sequence length="264" mass="29335">MKNPKIIFFDIDDTLYRKYTDTLRPSVYKAMAALKEKGILTAIATGRPPAAIPKKVQELIRESGIDMLVTINGQYTSFHGEVLQEYPMDSANMMEICASLDNKNIDYAFVNNNEIAVSSPSSLVKDALAHIFPDFLMDKEYFHRAKVYQMLIFADSNQERAIEDEIQQNGFKLVRWHECAMDMLRSEGSKARGIAHAVGKLGIEMKDVMAFGDSFNDLEMLSTVGFGVAMGNGEAEAKAVAKFVCPSVDEDGVLRGLQELGVID</sequence>
<evidence type="ECO:0000313" key="3">
    <source>
        <dbReference type="Proteomes" id="UP000004982"/>
    </source>
</evidence>
<proteinExistence type="predicted"/>
<dbReference type="Proteomes" id="UP000829455">
    <property type="component" value="Chromosome"/>
</dbReference>
<dbReference type="GO" id="GO:0016791">
    <property type="term" value="F:phosphatase activity"/>
    <property type="evidence" value="ECO:0007669"/>
    <property type="project" value="TreeGrafter"/>
</dbReference>